<name>A0ABU7RIJ5_9BACT</name>
<dbReference type="RefSeq" id="WP_330975241.1">
    <property type="nucleotide sequence ID" value="NZ_JAZGLY010000006.1"/>
</dbReference>
<dbReference type="PANTHER" id="PTHR43752:SF2">
    <property type="entry name" value="BNR_ASP-BOX REPEAT FAMILY PROTEIN"/>
    <property type="match status" value="1"/>
</dbReference>
<dbReference type="Proteomes" id="UP001357452">
    <property type="component" value="Unassembled WGS sequence"/>
</dbReference>
<proteinExistence type="predicted"/>
<comment type="caution">
    <text evidence="2">The sequence shown here is derived from an EMBL/GenBank/DDBJ whole genome shotgun (WGS) entry which is preliminary data.</text>
</comment>
<sequence>MKVKLLIICSIVCMLFTPVLLFAQQNRWKQGILVDEFIFDKAPFPQSHAATIAETDEGIVAAWFGGTKEGHSDVCIWLSHLKDGKWTAPVMVADGVLNDSTRYACYNPVLYYTPQKELLLFYKIGPNVAGWTGWLKRSKDNGHTWSEREPLPDGFLGPIKNKPELVNGVLICPSSTEKNGWKVHFEYTSDWGKTWSKSQPINEPEKFMAIQPSILKYSNGQLQAIGRTRNTVIFQTWSNDGGKTWSEMSALDLPNNNSGTDAVTLHDGRQLLVYNHVLPDSSWVKGKGPRTPLNVALSQDGKKWYAALVLEDSPISQYSYPSVIQSKDGMVHIVYTWRREKIKYVKIDPSKLILTEIKNKQWPGKITAKGVVTDD</sequence>
<reference evidence="2 3" key="1">
    <citation type="submission" date="2024-01" db="EMBL/GenBank/DDBJ databases">
        <title>Niabella digestum sp. nov., isolated from waste digestion system.</title>
        <authorList>
            <person name="Zhang L."/>
        </authorList>
    </citation>
    <scope>NUCLEOTIDE SEQUENCE [LARGE SCALE GENOMIC DNA]</scope>
    <source>
        <strain evidence="2 3">A18</strain>
    </source>
</reference>
<dbReference type="InterPro" id="IPR011040">
    <property type="entry name" value="Sialidase"/>
</dbReference>
<feature type="domain" description="Sialidase" evidence="1">
    <location>
        <begin position="59"/>
        <end position="333"/>
    </location>
</feature>
<evidence type="ECO:0000313" key="2">
    <source>
        <dbReference type="EMBL" id="MEE6187834.1"/>
    </source>
</evidence>
<evidence type="ECO:0000259" key="1">
    <source>
        <dbReference type="Pfam" id="PF13088"/>
    </source>
</evidence>
<organism evidence="2 3">
    <name type="scientific">Niabella digestorum</name>
    <dbReference type="NCBI Taxonomy" id="3117701"/>
    <lineage>
        <taxon>Bacteria</taxon>
        <taxon>Pseudomonadati</taxon>
        <taxon>Bacteroidota</taxon>
        <taxon>Chitinophagia</taxon>
        <taxon>Chitinophagales</taxon>
        <taxon>Chitinophagaceae</taxon>
        <taxon>Niabella</taxon>
    </lineage>
</organism>
<dbReference type="CDD" id="cd15482">
    <property type="entry name" value="Sialidase_non-viral"/>
    <property type="match status" value="1"/>
</dbReference>
<dbReference type="Gene3D" id="2.120.10.10">
    <property type="match status" value="1"/>
</dbReference>
<dbReference type="PANTHER" id="PTHR43752">
    <property type="entry name" value="BNR/ASP-BOX REPEAT FAMILY PROTEIN"/>
    <property type="match status" value="1"/>
</dbReference>
<dbReference type="Pfam" id="PF13088">
    <property type="entry name" value="BNR_2"/>
    <property type="match status" value="1"/>
</dbReference>
<dbReference type="SUPFAM" id="SSF50939">
    <property type="entry name" value="Sialidases"/>
    <property type="match status" value="1"/>
</dbReference>
<keyword evidence="3" id="KW-1185">Reference proteome</keyword>
<evidence type="ECO:0000313" key="3">
    <source>
        <dbReference type="Proteomes" id="UP001357452"/>
    </source>
</evidence>
<dbReference type="InterPro" id="IPR036278">
    <property type="entry name" value="Sialidase_sf"/>
</dbReference>
<accession>A0ABU7RIJ5</accession>
<gene>
    <name evidence="2" type="ORF">V2H41_11180</name>
</gene>
<dbReference type="EMBL" id="JAZGLY010000006">
    <property type="protein sequence ID" value="MEE6187834.1"/>
    <property type="molecule type" value="Genomic_DNA"/>
</dbReference>
<protein>
    <submittedName>
        <fullName evidence="2">Sialidase family protein</fullName>
    </submittedName>
</protein>